<gene>
    <name evidence="1" type="ORF">SAMN04488090_3463</name>
</gene>
<protein>
    <submittedName>
        <fullName evidence="1">Uncharacterized protein</fullName>
    </submittedName>
</protein>
<evidence type="ECO:0000313" key="1">
    <source>
        <dbReference type="EMBL" id="SDM44145.1"/>
    </source>
</evidence>
<evidence type="ECO:0000313" key="2">
    <source>
        <dbReference type="Proteomes" id="UP000198901"/>
    </source>
</evidence>
<keyword evidence="2" id="KW-1185">Reference proteome</keyword>
<dbReference type="EMBL" id="FNGS01000006">
    <property type="protein sequence ID" value="SDM44145.1"/>
    <property type="molecule type" value="Genomic_DNA"/>
</dbReference>
<name>A0A1G9TAL3_9BACT</name>
<dbReference type="RefSeq" id="WP_093205017.1">
    <property type="nucleotide sequence ID" value="NZ_FNGS01000006.1"/>
</dbReference>
<proteinExistence type="predicted"/>
<dbReference type="Proteomes" id="UP000198901">
    <property type="component" value="Unassembled WGS sequence"/>
</dbReference>
<reference evidence="1 2" key="1">
    <citation type="submission" date="2016-10" db="EMBL/GenBank/DDBJ databases">
        <authorList>
            <person name="de Groot N.N."/>
        </authorList>
    </citation>
    <scope>NUCLEOTIDE SEQUENCE [LARGE SCALE GENOMIC DNA]</scope>
    <source>
        <strain evidence="1 2">DSM 21668</strain>
    </source>
</reference>
<accession>A0A1G9TAL3</accession>
<organism evidence="1 2">
    <name type="scientific">Siphonobacter aquaeclarae</name>
    <dbReference type="NCBI Taxonomy" id="563176"/>
    <lineage>
        <taxon>Bacteria</taxon>
        <taxon>Pseudomonadati</taxon>
        <taxon>Bacteroidota</taxon>
        <taxon>Cytophagia</taxon>
        <taxon>Cytophagales</taxon>
        <taxon>Cytophagaceae</taxon>
        <taxon>Siphonobacter</taxon>
    </lineage>
</organism>
<dbReference type="AlphaFoldDB" id="A0A1G9TAL3"/>
<dbReference type="STRING" id="563176.SAMN04488090_3463"/>
<sequence>MKKVVIIDPWVEYHFGLEVGMTYETVPAPDGLEEGYGWVYVYSEKERCPVRIFEGEEFSYVTSEE</sequence>